<evidence type="ECO:0000313" key="4">
    <source>
        <dbReference type="EMBL" id="RGK38862.1"/>
    </source>
</evidence>
<dbReference type="EMBL" id="JAJCJQ010000012">
    <property type="protein sequence ID" value="MCB6961081.1"/>
    <property type="molecule type" value="Genomic_DNA"/>
</dbReference>
<keyword evidence="1" id="KW-0812">Transmembrane</keyword>
<dbReference type="Proteomes" id="UP000261052">
    <property type="component" value="Unassembled WGS sequence"/>
</dbReference>
<protein>
    <submittedName>
        <fullName evidence="3">DUF6430 domain-containing protein</fullName>
    </submittedName>
</protein>
<reference evidence="4 5" key="1">
    <citation type="submission" date="2018-08" db="EMBL/GenBank/DDBJ databases">
        <title>A genome reference for cultivated species of the human gut microbiota.</title>
        <authorList>
            <person name="Zou Y."/>
            <person name="Xue W."/>
            <person name="Luo G."/>
        </authorList>
    </citation>
    <scope>NUCLEOTIDE SEQUENCE [LARGE SCALE GENOMIC DNA]</scope>
    <source>
        <strain evidence="4 5">TF11-15AC</strain>
    </source>
</reference>
<name>A0A3E4LP10_9FIRM</name>
<dbReference type="RefSeq" id="WP_117686824.1">
    <property type="nucleotide sequence ID" value="NZ_JAJCJQ010000012.1"/>
</dbReference>
<keyword evidence="1" id="KW-1133">Transmembrane helix</keyword>
<sequence length="294" mass="33511">MRRIILNRKYIAKLATRWTTGIFAFLGLIGTFASLSDLLDSSLPIQCRIGISIGILAGIWVISFLLCAVYTYRRRRIEVAELNNGHHIYVQYGDVFSETEVLEPQKRRNIVIPVNRCFDTLVDNDLVSASTLHGIAMNRLYLENGFDPNTLEDAIKNNLNLQEVSYDKLSINDKRKGNLRRFSAGTVAEIKISEQCTYFFLGLSKFDKNLKASTSEEEYVLAMMRLLEFCNERSQQFPVVMPLIGAGLSRTKKSEKDILNYIIGLVKMNRELINYDLHIIVRDNGKESIAITDL</sequence>
<feature type="transmembrane region" description="Helical" evidence="1">
    <location>
        <begin position="51"/>
        <end position="72"/>
    </location>
</feature>
<keyword evidence="1" id="KW-0472">Membrane</keyword>
<gene>
    <name evidence="4" type="ORF">DXD13_15210</name>
    <name evidence="3" type="ORF">LIZ82_09315</name>
</gene>
<evidence type="ECO:0000313" key="3">
    <source>
        <dbReference type="EMBL" id="MCB6961081.1"/>
    </source>
</evidence>
<evidence type="ECO:0000256" key="1">
    <source>
        <dbReference type="SAM" id="Phobius"/>
    </source>
</evidence>
<comment type="caution">
    <text evidence="4">The sequence shown here is derived from an EMBL/GenBank/DDBJ whole genome shotgun (WGS) entry which is preliminary data.</text>
</comment>
<feature type="transmembrane region" description="Helical" evidence="1">
    <location>
        <begin position="21"/>
        <end position="39"/>
    </location>
</feature>
<dbReference type="Proteomes" id="UP001197741">
    <property type="component" value="Unassembled WGS sequence"/>
</dbReference>
<dbReference type="InterPro" id="IPR045535">
    <property type="entry name" value="ThsA_Macro"/>
</dbReference>
<proteinExistence type="predicted"/>
<dbReference type="AlphaFoldDB" id="A0A3E4LP10"/>
<accession>A0A3E4LP10</accession>
<evidence type="ECO:0000259" key="2">
    <source>
        <dbReference type="Pfam" id="PF20016"/>
    </source>
</evidence>
<feature type="domain" description="Thoeris protein ThsA Macro" evidence="2">
    <location>
        <begin position="88"/>
        <end position="281"/>
    </location>
</feature>
<organism evidence="4 5">
    <name type="scientific">Agathobacter rectalis</name>
    <dbReference type="NCBI Taxonomy" id="39491"/>
    <lineage>
        <taxon>Bacteria</taxon>
        <taxon>Bacillati</taxon>
        <taxon>Bacillota</taxon>
        <taxon>Clostridia</taxon>
        <taxon>Lachnospirales</taxon>
        <taxon>Lachnospiraceae</taxon>
        <taxon>Agathobacter</taxon>
    </lineage>
</organism>
<reference evidence="3" key="2">
    <citation type="submission" date="2021-10" db="EMBL/GenBank/DDBJ databases">
        <title>Collection of gut derived symbiotic bacterial strains cultured from healthy donors.</title>
        <authorList>
            <person name="Lin H."/>
            <person name="Littmann E."/>
            <person name="Kohout C."/>
            <person name="Pamer E.G."/>
        </authorList>
    </citation>
    <scope>NUCLEOTIDE SEQUENCE</scope>
    <source>
        <strain evidence="3">DFI.7.28A</strain>
    </source>
</reference>
<dbReference type="Pfam" id="PF20016">
    <property type="entry name" value="ThsA_Macro"/>
    <property type="match status" value="1"/>
</dbReference>
<evidence type="ECO:0000313" key="5">
    <source>
        <dbReference type="Proteomes" id="UP000261052"/>
    </source>
</evidence>
<dbReference type="EMBL" id="QSQP01000033">
    <property type="protein sequence ID" value="RGK38862.1"/>
    <property type="molecule type" value="Genomic_DNA"/>
</dbReference>